<evidence type="ECO:0000256" key="2">
    <source>
        <dbReference type="ARBA" id="ARBA00022630"/>
    </source>
</evidence>
<reference evidence="8 9" key="1">
    <citation type="submission" date="2024-09" db="EMBL/GenBank/DDBJ databases">
        <authorList>
            <person name="Sun Q."/>
            <person name="Mori K."/>
        </authorList>
    </citation>
    <scope>NUCLEOTIDE SEQUENCE [LARGE SCALE GENOMIC DNA]</scope>
    <source>
        <strain evidence="8 9">JCM 3143</strain>
    </source>
</reference>
<gene>
    <name evidence="8" type="ORF">ACFFSA_41605</name>
</gene>
<sequence>MRDQGENALMDTAIVLFNRDLRVHDHPALAAACDRAARVVPLFVLDPAVPEGQRHGFLLECLADLRASLRARGGDLVVRQGDVVRETMRLATELGAAAVFAAADVSSLARRREERFAGERIEFLRFPGVTVVPPAELLPSGAPAKRGDHYRVFTPYWRAWQRHVRRPQLPPPRRVRIPEGLAVGRLPDPDGRGAMPGGESAARERAARWLRQGLDDYADGRDDLAGDRTSRLSPYLRFGCLSPLELACRAERSEEFVRQLCWRDFHHQVTYAFPQINRENYRHGERRWRHDEDALQAWQAGMTGLPIVDAGMRQLLAEGWMHNRARLIVAAYLVRRLGLDWRDGARHFFELLLDGDVADNSGNWQWVAGTGNDTRPNRSFNPLRQARRYDPMGDYVRRHVPELAGLPAEHIHEPWRLPTPPPGYPPRLDGPDE</sequence>
<dbReference type="InterPro" id="IPR036155">
    <property type="entry name" value="Crypto/Photolyase_N_sf"/>
</dbReference>
<evidence type="ECO:0000259" key="7">
    <source>
        <dbReference type="PROSITE" id="PS51645"/>
    </source>
</evidence>
<dbReference type="SUPFAM" id="SSF52425">
    <property type="entry name" value="Cryptochrome/photolyase, N-terminal domain"/>
    <property type="match status" value="1"/>
</dbReference>
<evidence type="ECO:0000256" key="3">
    <source>
        <dbReference type="ARBA" id="ARBA00022827"/>
    </source>
</evidence>
<dbReference type="Proteomes" id="UP001589532">
    <property type="component" value="Unassembled WGS sequence"/>
</dbReference>
<dbReference type="PRINTS" id="PR00147">
    <property type="entry name" value="DNAPHOTLYASE"/>
</dbReference>
<dbReference type="PANTHER" id="PTHR11455">
    <property type="entry name" value="CRYPTOCHROME"/>
    <property type="match status" value="1"/>
</dbReference>
<comment type="caution">
    <text evidence="8">The sequence shown here is derived from an EMBL/GenBank/DDBJ whole genome shotgun (WGS) entry which is preliminary data.</text>
</comment>
<dbReference type="EMBL" id="JBHMBW010000062">
    <property type="protein sequence ID" value="MFB9629608.1"/>
    <property type="molecule type" value="Genomic_DNA"/>
</dbReference>
<keyword evidence="2 5" id="KW-0285">Flavoprotein</keyword>
<dbReference type="InterPro" id="IPR006050">
    <property type="entry name" value="DNA_photolyase_N"/>
</dbReference>
<proteinExistence type="inferred from homology"/>
<comment type="cofactor">
    <cofactor evidence="1">
        <name>FAD</name>
        <dbReference type="ChEBI" id="CHEBI:57692"/>
    </cofactor>
</comment>
<keyword evidence="8" id="KW-0456">Lyase</keyword>
<feature type="domain" description="Photolyase/cryptochrome alpha/beta" evidence="7">
    <location>
        <begin position="11"/>
        <end position="131"/>
    </location>
</feature>
<dbReference type="Gene3D" id="1.10.579.10">
    <property type="entry name" value="DNA Cyclobutane Dipyrimidine Photolyase, subunit A, domain 3"/>
    <property type="match status" value="1"/>
</dbReference>
<protein>
    <submittedName>
        <fullName evidence="8">Cryptochrome/photolyase family protein</fullName>
        <ecNumber evidence="8">4.1.99.3</ecNumber>
    </submittedName>
</protein>
<dbReference type="InterPro" id="IPR005101">
    <property type="entry name" value="Cryptochr/Photolyase_FAD-bd"/>
</dbReference>
<evidence type="ECO:0000256" key="6">
    <source>
        <dbReference type="SAM" id="MobiDB-lite"/>
    </source>
</evidence>
<dbReference type="PROSITE" id="PS00394">
    <property type="entry name" value="DNA_PHOTOLYASES_1_1"/>
    <property type="match status" value="1"/>
</dbReference>
<feature type="region of interest" description="Disordered" evidence="6">
    <location>
        <begin position="412"/>
        <end position="433"/>
    </location>
</feature>
<dbReference type="InterPro" id="IPR014729">
    <property type="entry name" value="Rossmann-like_a/b/a_fold"/>
</dbReference>
<comment type="similarity">
    <text evidence="5">Belongs to the DNA photolyase family.</text>
</comment>
<keyword evidence="4 5" id="KW-0157">Chromophore</keyword>
<evidence type="ECO:0000313" key="9">
    <source>
        <dbReference type="Proteomes" id="UP001589532"/>
    </source>
</evidence>
<dbReference type="RefSeq" id="WP_344990076.1">
    <property type="nucleotide sequence ID" value="NZ_BAAAXV010000005.1"/>
</dbReference>
<name>A0ABV5SD47_9ACTN</name>
<evidence type="ECO:0000256" key="1">
    <source>
        <dbReference type="ARBA" id="ARBA00001974"/>
    </source>
</evidence>
<dbReference type="PANTHER" id="PTHR11455:SF9">
    <property type="entry name" value="CRYPTOCHROME CIRCADIAN CLOCK 5 ISOFORM X1"/>
    <property type="match status" value="1"/>
</dbReference>
<dbReference type="Gene3D" id="3.40.50.620">
    <property type="entry name" value="HUPs"/>
    <property type="match status" value="1"/>
</dbReference>
<organism evidence="8 9">
    <name type="scientific">Nonomuraea helvata</name>
    <dbReference type="NCBI Taxonomy" id="37484"/>
    <lineage>
        <taxon>Bacteria</taxon>
        <taxon>Bacillati</taxon>
        <taxon>Actinomycetota</taxon>
        <taxon>Actinomycetes</taxon>
        <taxon>Streptosporangiales</taxon>
        <taxon>Streptosporangiaceae</taxon>
        <taxon>Nonomuraea</taxon>
    </lineage>
</organism>
<dbReference type="SUPFAM" id="SSF48173">
    <property type="entry name" value="Cryptochrome/photolyase FAD-binding domain"/>
    <property type="match status" value="1"/>
</dbReference>
<dbReference type="EC" id="4.1.99.3" evidence="8"/>
<evidence type="ECO:0000256" key="5">
    <source>
        <dbReference type="RuleBase" id="RU004182"/>
    </source>
</evidence>
<keyword evidence="3 5" id="KW-0274">FAD</keyword>
<accession>A0ABV5SD47</accession>
<dbReference type="Gene3D" id="1.25.40.80">
    <property type="match status" value="1"/>
</dbReference>
<evidence type="ECO:0000313" key="8">
    <source>
        <dbReference type="EMBL" id="MFB9629608.1"/>
    </source>
</evidence>
<dbReference type="Pfam" id="PF00875">
    <property type="entry name" value="DNA_photolyase"/>
    <property type="match status" value="1"/>
</dbReference>
<dbReference type="PROSITE" id="PS51645">
    <property type="entry name" value="PHR_CRY_ALPHA_BETA"/>
    <property type="match status" value="1"/>
</dbReference>
<dbReference type="InterPro" id="IPR018394">
    <property type="entry name" value="DNA_photolyase_1_CS_C"/>
</dbReference>
<dbReference type="InterPro" id="IPR002081">
    <property type="entry name" value="Cryptochrome/DNA_photolyase_1"/>
</dbReference>
<keyword evidence="9" id="KW-1185">Reference proteome</keyword>
<dbReference type="Pfam" id="PF03441">
    <property type="entry name" value="FAD_binding_7"/>
    <property type="match status" value="1"/>
</dbReference>
<dbReference type="InterPro" id="IPR036134">
    <property type="entry name" value="Crypto/Photolyase_FAD-like_sf"/>
</dbReference>
<dbReference type="GO" id="GO:0003904">
    <property type="term" value="F:deoxyribodipyrimidine photo-lyase activity"/>
    <property type="evidence" value="ECO:0007669"/>
    <property type="project" value="UniProtKB-EC"/>
</dbReference>
<evidence type="ECO:0000256" key="4">
    <source>
        <dbReference type="ARBA" id="ARBA00022991"/>
    </source>
</evidence>